<evidence type="ECO:0000313" key="4">
    <source>
        <dbReference type="EMBL" id="MET1490763.1"/>
    </source>
</evidence>
<feature type="region of interest" description="Disordered" evidence="2">
    <location>
        <begin position="118"/>
        <end position="232"/>
    </location>
</feature>
<reference evidence="4 5" key="1">
    <citation type="submission" date="2024-07" db="EMBL/GenBank/DDBJ databases">
        <title>Uliginosibacterium paludis KCTC:42655.</title>
        <authorList>
            <person name="Kim M.K."/>
        </authorList>
    </citation>
    <scope>NUCLEOTIDE SEQUENCE [LARGE SCALE GENOMIC DNA]</scope>
    <source>
        <strain evidence="4 5">KCTC 42655</strain>
    </source>
</reference>
<organism evidence="4 5">
    <name type="scientific">Uliginosibacterium paludis</name>
    <dbReference type="NCBI Taxonomy" id="1615952"/>
    <lineage>
        <taxon>Bacteria</taxon>
        <taxon>Pseudomonadati</taxon>
        <taxon>Pseudomonadota</taxon>
        <taxon>Betaproteobacteria</taxon>
        <taxon>Rhodocyclales</taxon>
        <taxon>Zoogloeaceae</taxon>
        <taxon>Uliginosibacterium</taxon>
    </lineage>
</organism>
<accession>A0ABV2CSH3</accession>
<evidence type="ECO:0000313" key="5">
    <source>
        <dbReference type="Proteomes" id="UP001548590"/>
    </source>
</evidence>
<feature type="compositionally biased region" description="Basic and acidic residues" evidence="2">
    <location>
        <begin position="203"/>
        <end position="217"/>
    </location>
</feature>
<feature type="chain" id="PRO_5045728529" description="Colicin import membrane protein" evidence="3">
    <location>
        <begin position="21"/>
        <end position="232"/>
    </location>
</feature>
<evidence type="ECO:0008006" key="6">
    <source>
        <dbReference type="Google" id="ProtNLM"/>
    </source>
</evidence>
<feature type="coiled-coil region" evidence="1">
    <location>
        <begin position="39"/>
        <end position="66"/>
    </location>
</feature>
<proteinExistence type="predicted"/>
<feature type="compositionally biased region" description="Basic and acidic residues" evidence="2">
    <location>
        <begin position="172"/>
        <end position="191"/>
    </location>
</feature>
<comment type="caution">
    <text evidence="4">The sequence shown here is derived from an EMBL/GenBank/DDBJ whole genome shotgun (WGS) entry which is preliminary data.</text>
</comment>
<feature type="signal peptide" evidence="3">
    <location>
        <begin position="1"/>
        <end position="20"/>
    </location>
</feature>
<dbReference type="Proteomes" id="UP001548590">
    <property type="component" value="Unassembled WGS sequence"/>
</dbReference>
<keyword evidence="1" id="KW-0175">Coiled coil</keyword>
<gene>
    <name evidence="4" type="ORF">ABVT11_13075</name>
</gene>
<feature type="compositionally biased region" description="Low complexity" evidence="2">
    <location>
        <begin position="192"/>
        <end position="202"/>
    </location>
</feature>
<keyword evidence="5" id="KW-1185">Reference proteome</keyword>
<evidence type="ECO:0000256" key="1">
    <source>
        <dbReference type="SAM" id="Coils"/>
    </source>
</evidence>
<evidence type="ECO:0000256" key="3">
    <source>
        <dbReference type="SAM" id="SignalP"/>
    </source>
</evidence>
<evidence type="ECO:0000256" key="2">
    <source>
        <dbReference type="SAM" id="MobiDB-lite"/>
    </source>
</evidence>
<dbReference type="EMBL" id="JBEWLZ010000007">
    <property type="protein sequence ID" value="MET1490763.1"/>
    <property type="molecule type" value="Genomic_DNA"/>
</dbReference>
<sequence length="232" mass="25585">MPIKKPALLLLLLTAFRAFAEGPTPSPGLPPEPATFAEAEASEHRAADMRREADRLRAEAEAIRKRDDAACYAKILVNACRDRVRKENIDRMKVVRQLDIDANQIDRVAKARKVELDMMEKAEPKPTARPLPAEAEPDRKPAAPTADSVPPVPARPKSAPPARVDPGNQAKADAERAERVRKAEADRKARNDAAAARAAQARQDAERYARHEQEYLEKKKKKAAEAASSAPR</sequence>
<protein>
    <recommendedName>
        <fullName evidence="6">Colicin import membrane protein</fullName>
    </recommendedName>
</protein>
<name>A0ABV2CSH3_9RHOO</name>
<keyword evidence="3" id="KW-0732">Signal</keyword>
<feature type="compositionally biased region" description="Low complexity" evidence="2">
    <location>
        <begin position="155"/>
        <end position="164"/>
    </location>
</feature>
<dbReference type="RefSeq" id="WP_345925927.1">
    <property type="nucleotide sequence ID" value="NZ_JBDIVF010000002.1"/>
</dbReference>